<dbReference type="InterPro" id="IPR000182">
    <property type="entry name" value="GNAT_dom"/>
</dbReference>
<comment type="subcellular location">
    <subcellularLocation>
        <location evidence="2">Cytoplasm</location>
    </subcellularLocation>
    <subcellularLocation>
        <location evidence="1">Nucleus</location>
    </subcellularLocation>
</comment>
<comment type="caution">
    <text evidence="13">The sequence shown here is derived from an EMBL/GenBank/DDBJ whole genome shotgun (WGS) entry which is preliminary data.</text>
</comment>
<keyword evidence="7" id="KW-0808">Transferase</keyword>
<comment type="catalytic activity">
    <reaction evidence="11">
        <text>N-terminal L-seryl-[histone H4] + acetyl-CoA = N-terminal N(alpha)-acetyl-L-seryl-[histone H4] + CoA + H(+)</text>
        <dbReference type="Rhea" id="RHEA:50596"/>
        <dbReference type="Rhea" id="RHEA-COMP:12740"/>
        <dbReference type="Rhea" id="RHEA-COMP:12743"/>
        <dbReference type="ChEBI" id="CHEBI:15378"/>
        <dbReference type="ChEBI" id="CHEBI:57287"/>
        <dbReference type="ChEBI" id="CHEBI:57288"/>
        <dbReference type="ChEBI" id="CHEBI:64738"/>
        <dbReference type="ChEBI" id="CHEBI:83690"/>
        <dbReference type="EC" id="2.3.1.257"/>
    </reaction>
</comment>
<dbReference type="GO" id="GO:1990189">
    <property type="term" value="F:protein N-terminal-serine acetyltransferase activity"/>
    <property type="evidence" value="ECO:0007669"/>
    <property type="project" value="UniProtKB-EC"/>
</dbReference>
<evidence type="ECO:0000256" key="7">
    <source>
        <dbReference type="ARBA" id="ARBA00022679"/>
    </source>
</evidence>
<evidence type="ECO:0000259" key="12">
    <source>
        <dbReference type="PROSITE" id="PS51186"/>
    </source>
</evidence>
<dbReference type="GO" id="GO:0005634">
    <property type="term" value="C:nucleus"/>
    <property type="evidence" value="ECO:0007669"/>
    <property type="project" value="UniProtKB-SubCell"/>
</dbReference>
<evidence type="ECO:0000313" key="14">
    <source>
        <dbReference type="Proteomes" id="UP001148786"/>
    </source>
</evidence>
<keyword evidence="8" id="KW-0539">Nucleus</keyword>
<dbReference type="EMBL" id="JANKHO010001556">
    <property type="protein sequence ID" value="KAJ3500713.1"/>
    <property type="molecule type" value="Genomic_DNA"/>
</dbReference>
<dbReference type="EC" id="2.3.1.257" evidence="4"/>
<dbReference type="Gene3D" id="3.40.630.30">
    <property type="match status" value="1"/>
</dbReference>
<dbReference type="PANTHER" id="PTHR20531:SF1">
    <property type="entry name" value="N-ALPHA-ACETYLTRANSFERASE 40"/>
    <property type="match status" value="1"/>
</dbReference>
<feature type="domain" description="N-acetyltransferase" evidence="12">
    <location>
        <begin position="1"/>
        <end position="134"/>
    </location>
</feature>
<dbReference type="InterPro" id="IPR039949">
    <property type="entry name" value="NAA40"/>
</dbReference>
<dbReference type="OrthoDB" id="424551at2759"/>
<dbReference type="GO" id="GO:0005737">
    <property type="term" value="C:cytoplasm"/>
    <property type="evidence" value="ECO:0007669"/>
    <property type="project" value="UniProtKB-SubCell"/>
</dbReference>
<evidence type="ECO:0000313" key="13">
    <source>
        <dbReference type="EMBL" id="KAJ3500713.1"/>
    </source>
</evidence>
<dbReference type="InterPro" id="IPR016181">
    <property type="entry name" value="Acyl_CoA_acyltransferase"/>
</dbReference>
<dbReference type="SUPFAM" id="SSF55729">
    <property type="entry name" value="Acyl-CoA N-acyltransferases (Nat)"/>
    <property type="match status" value="1"/>
</dbReference>
<comment type="catalytic activity">
    <reaction evidence="10">
        <text>N-terminal L-seryl-[histone H2A] + acetyl-CoA = N-terminal N(alpha)-acetyl-L-seryl-[histone H2A] + CoA + H(+)</text>
        <dbReference type="Rhea" id="RHEA:50600"/>
        <dbReference type="Rhea" id="RHEA-COMP:12742"/>
        <dbReference type="Rhea" id="RHEA-COMP:12744"/>
        <dbReference type="ChEBI" id="CHEBI:15378"/>
        <dbReference type="ChEBI" id="CHEBI:57287"/>
        <dbReference type="ChEBI" id="CHEBI:57288"/>
        <dbReference type="ChEBI" id="CHEBI:64738"/>
        <dbReference type="ChEBI" id="CHEBI:83690"/>
        <dbReference type="EC" id="2.3.1.257"/>
    </reaction>
</comment>
<dbReference type="Pfam" id="PF00583">
    <property type="entry name" value="Acetyltransf_1"/>
    <property type="match status" value="1"/>
</dbReference>
<evidence type="ECO:0000256" key="2">
    <source>
        <dbReference type="ARBA" id="ARBA00004496"/>
    </source>
</evidence>
<evidence type="ECO:0000256" key="6">
    <source>
        <dbReference type="ARBA" id="ARBA00022490"/>
    </source>
</evidence>
<comment type="similarity">
    <text evidence="3">Belongs to the acetyltransferase family. NAA40 subfamily.</text>
</comment>
<evidence type="ECO:0000256" key="8">
    <source>
        <dbReference type="ARBA" id="ARBA00023242"/>
    </source>
</evidence>
<accession>A0A9W8MPM6</accession>
<evidence type="ECO:0000256" key="3">
    <source>
        <dbReference type="ARBA" id="ARBA00008870"/>
    </source>
</evidence>
<evidence type="ECO:0000256" key="5">
    <source>
        <dbReference type="ARBA" id="ARBA00015043"/>
    </source>
</evidence>
<keyword evidence="14" id="KW-1185">Reference proteome</keyword>
<keyword evidence="9" id="KW-0012">Acyltransferase</keyword>
<dbReference type="AlphaFoldDB" id="A0A9W8MPM6"/>
<evidence type="ECO:0000256" key="1">
    <source>
        <dbReference type="ARBA" id="ARBA00004123"/>
    </source>
</evidence>
<evidence type="ECO:0000256" key="9">
    <source>
        <dbReference type="ARBA" id="ARBA00023315"/>
    </source>
</evidence>
<gene>
    <name evidence="13" type="ORF">NLJ89_g9671</name>
</gene>
<keyword evidence="6" id="KW-0963">Cytoplasm</keyword>
<reference evidence="13" key="1">
    <citation type="submission" date="2022-07" db="EMBL/GenBank/DDBJ databases">
        <title>Genome Sequence of Agrocybe chaxingu.</title>
        <authorList>
            <person name="Buettner E."/>
        </authorList>
    </citation>
    <scope>NUCLEOTIDE SEQUENCE</scope>
    <source>
        <strain evidence="13">MP-N11</strain>
    </source>
</reference>
<sequence length="148" mass="17004">MFEANMRELYTPSSFGWKPESKRKELFHSLSRFLLVYKTGDPSLLAFVMFRFETDYDEDIVYCYDIHVSSAAQGLGLGKKLLGELVKLCEEYQMEKIFLTVLKANTRAAKLYKSIGFTLDPTSPGYVEEGENLDNVEDVDYEILSKLI</sequence>
<dbReference type="Proteomes" id="UP001148786">
    <property type="component" value="Unassembled WGS sequence"/>
</dbReference>
<evidence type="ECO:0000256" key="10">
    <source>
        <dbReference type="ARBA" id="ARBA00047821"/>
    </source>
</evidence>
<evidence type="ECO:0000256" key="4">
    <source>
        <dbReference type="ARBA" id="ARBA00012950"/>
    </source>
</evidence>
<organism evidence="13 14">
    <name type="scientific">Agrocybe chaxingu</name>
    <dbReference type="NCBI Taxonomy" id="84603"/>
    <lineage>
        <taxon>Eukaryota</taxon>
        <taxon>Fungi</taxon>
        <taxon>Dikarya</taxon>
        <taxon>Basidiomycota</taxon>
        <taxon>Agaricomycotina</taxon>
        <taxon>Agaricomycetes</taxon>
        <taxon>Agaricomycetidae</taxon>
        <taxon>Agaricales</taxon>
        <taxon>Agaricineae</taxon>
        <taxon>Strophariaceae</taxon>
        <taxon>Agrocybe</taxon>
    </lineage>
</organism>
<evidence type="ECO:0000256" key="11">
    <source>
        <dbReference type="ARBA" id="ARBA00049524"/>
    </source>
</evidence>
<dbReference type="GO" id="GO:0043998">
    <property type="term" value="F:histone H2A acetyltransferase activity"/>
    <property type="evidence" value="ECO:0007669"/>
    <property type="project" value="InterPro"/>
</dbReference>
<dbReference type="PROSITE" id="PS51186">
    <property type="entry name" value="GNAT"/>
    <property type="match status" value="1"/>
</dbReference>
<name>A0A9W8MPM6_9AGAR</name>
<dbReference type="PANTHER" id="PTHR20531">
    <property type="entry name" value="N-ALPHA-ACETYLTRANSFERASE 40"/>
    <property type="match status" value="1"/>
</dbReference>
<dbReference type="GO" id="GO:0010485">
    <property type="term" value="F:histone H4 acetyltransferase activity"/>
    <property type="evidence" value="ECO:0007669"/>
    <property type="project" value="InterPro"/>
</dbReference>
<proteinExistence type="inferred from homology"/>
<protein>
    <recommendedName>
        <fullName evidence="5">N-alpha-acetyltransferase 40</fullName>
        <ecNumber evidence="4">2.3.1.257</ecNumber>
    </recommendedName>
</protein>